<dbReference type="AlphaFoldDB" id="A0A370GSH0"/>
<accession>A0A370GSH0</accession>
<protein>
    <recommendedName>
        <fullName evidence="3">Terpene synthase</fullName>
    </recommendedName>
</protein>
<dbReference type="InterPro" id="IPR008949">
    <property type="entry name" value="Isoprenoid_synthase_dom_sf"/>
</dbReference>
<dbReference type="Gene3D" id="1.10.600.10">
    <property type="entry name" value="Farnesyl Diphosphate Synthase"/>
    <property type="match status" value="1"/>
</dbReference>
<evidence type="ECO:0000313" key="2">
    <source>
        <dbReference type="Proteomes" id="UP000255355"/>
    </source>
</evidence>
<gene>
    <name evidence="1" type="ORF">DFR68_11535</name>
</gene>
<sequence length="368" mass="41542">MVQRYTPEVEADLAAMREEYESLLRDGGRWSLRSLFSTPSSDIADYCRGFRPNRFGTQACAEVERFCRGHGIWLESGGAHYNSMTPYLHPNTVTAERMTIIGTFNAILFWLNDRVGREKFAHLSAIEQEEAHELVDRLCRLLGTQFATDDLTPVEAATAELLTTLRKHAGPVWFERFQTATADHLRPAIRDQNARARDALLSVEDYIDLRVHVSGMYPAIALCEFARDDYLPWDRLDGAGLGHDLRQLRRLTAELGALMNDMFSFEKECIGDRSDFNLIPICLLDTPGSGLVGAVNRAAQIVRDRLTRFHRTRSALTSHCAALGDAGLAESVAAHADDLDRCLQATWVWQCTTRRYKGLSIFTENWLD</sequence>
<dbReference type="EMBL" id="QQAZ01000015">
    <property type="protein sequence ID" value="RDI44883.1"/>
    <property type="molecule type" value="Genomic_DNA"/>
</dbReference>
<dbReference type="SUPFAM" id="SSF48576">
    <property type="entry name" value="Terpenoid synthases"/>
    <property type="match status" value="1"/>
</dbReference>
<name>A0A370GSH0_9NOCA</name>
<evidence type="ECO:0000313" key="1">
    <source>
        <dbReference type="EMBL" id="RDI44883.1"/>
    </source>
</evidence>
<evidence type="ECO:0008006" key="3">
    <source>
        <dbReference type="Google" id="ProtNLM"/>
    </source>
</evidence>
<proteinExistence type="predicted"/>
<dbReference type="RefSeq" id="WP_246011609.1">
    <property type="nucleotide sequence ID" value="NZ_QQAZ01000015.1"/>
</dbReference>
<dbReference type="Pfam" id="PF19086">
    <property type="entry name" value="Terpene_syn_C_2"/>
    <property type="match status" value="1"/>
</dbReference>
<dbReference type="STRING" id="1210089.GCA_001613165_07562"/>
<comment type="caution">
    <text evidence="1">The sequence shown here is derived from an EMBL/GenBank/DDBJ whole genome shotgun (WGS) entry which is preliminary data.</text>
</comment>
<reference evidence="1 2" key="1">
    <citation type="submission" date="2018-07" db="EMBL/GenBank/DDBJ databases">
        <title>Genomic Encyclopedia of Type Strains, Phase IV (KMG-IV): sequencing the most valuable type-strain genomes for metagenomic binning, comparative biology and taxonomic classification.</title>
        <authorList>
            <person name="Goeker M."/>
        </authorList>
    </citation>
    <scope>NUCLEOTIDE SEQUENCE [LARGE SCALE GENOMIC DNA]</scope>
    <source>
        <strain evidence="1 2">DSM 44952</strain>
    </source>
</reference>
<dbReference type="Proteomes" id="UP000255355">
    <property type="component" value="Unassembled WGS sequence"/>
</dbReference>
<organism evidence="1 2">
    <name type="scientific">Nocardia mexicana</name>
    <dbReference type="NCBI Taxonomy" id="279262"/>
    <lineage>
        <taxon>Bacteria</taxon>
        <taxon>Bacillati</taxon>
        <taxon>Actinomycetota</taxon>
        <taxon>Actinomycetes</taxon>
        <taxon>Mycobacteriales</taxon>
        <taxon>Nocardiaceae</taxon>
        <taxon>Nocardia</taxon>
    </lineage>
</organism>
<keyword evidence="2" id="KW-1185">Reference proteome</keyword>